<proteinExistence type="predicted"/>
<sequence>MTAGLMRKLPPSSLIRVPHGLTHKPLAAAVAACQPTSTPPSSIPRQSRRNLAAVRNADGLASGVWFSGSSHQHLPAALGGADHNPPDERTLKLGRTIRILHERLPTLLQSPLPQEILSPQITLHLFPSTHPHLPTVSGRVAYHAALWTAPVAWGRMPVVGNVKLVVLSERMVRNGGSSSVAHGSRQEKLIVRWKTCGKTKGKGVGALYRGITGKEDPPVDKITEILGGDVRDDEEFCGLFIFEFDEEGRIFQHTIEHAEEGGNWDRMAKVVSVTDWLLGKVNGKKKEEVPELAWCHIDRRAGGVNRKQGDHRATSG</sequence>
<dbReference type="AlphaFoldDB" id="A0A4U0XKS3"/>
<protein>
    <submittedName>
        <fullName evidence="1">Uncharacterized protein</fullName>
    </submittedName>
</protein>
<keyword evidence="2" id="KW-1185">Reference proteome</keyword>
<gene>
    <name evidence="1" type="ORF">B0A49_02944</name>
</gene>
<name>A0A4U0XKS3_9PEZI</name>
<dbReference type="InterPro" id="IPR018790">
    <property type="entry name" value="DUF2358"/>
</dbReference>
<reference evidence="1 2" key="1">
    <citation type="submission" date="2017-03" db="EMBL/GenBank/DDBJ databases">
        <title>Genomes of endolithic fungi from Antarctica.</title>
        <authorList>
            <person name="Coleine C."/>
            <person name="Masonjones S."/>
            <person name="Stajich J.E."/>
        </authorList>
    </citation>
    <scope>NUCLEOTIDE SEQUENCE [LARGE SCALE GENOMIC DNA]</scope>
    <source>
        <strain evidence="1 2">CCFEE 5187</strain>
    </source>
</reference>
<dbReference type="PANTHER" id="PTHR31094">
    <property type="entry name" value="RIKEN CDNA 2310061I04 GENE"/>
    <property type="match status" value="1"/>
</dbReference>
<accession>A0A4U0XKS3</accession>
<dbReference type="Proteomes" id="UP000308768">
    <property type="component" value="Unassembled WGS sequence"/>
</dbReference>
<dbReference type="Pfam" id="PF17119">
    <property type="entry name" value="MMU163"/>
    <property type="match status" value="2"/>
</dbReference>
<evidence type="ECO:0000313" key="1">
    <source>
        <dbReference type="EMBL" id="TKA76857.1"/>
    </source>
</evidence>
<comment type="caution">
    <text evidence="1">The sequence shown here is derived from an EMBL/GenBank/DDBJ whole genome shotgun (WGS) entry which is preliminary data.</text>
</comment>
<dbReference type="InterPro" id="IPR031342">
    <property type="entry name" value="Mug163-like"/>
</dbReference>
<dbReference type="STRING" id="331657.A0A4U0XKS3"/>
<organism evidence="1 2">
    <name type="scientific">Cryomyces minteri</name>
    <dbReference type="NCBI Taxonomy" id="331657"/>
    <lineage>
        <taxon>Eukaryota</taxon>
        <taxon>Fungi</taxon>
        <taxon>Dikarya</taxon>
        <taxon>Ascomycota</taxon>
        <taxon>Pezizomycotina</taxon>
        <taxon>Dothideomycetes</taxon>
        <taxon>Dothideomycetes incertae sedis</taxon>
        <taxon>Cryomyces</taxon>
    </lineage>
</organism>
<dbReference type="EMBL" id="NAJN01000216">
    <property type="protein sequence ID" value="TKA76857.1"/>
    <property type="molecule type" value="Genomic_DNA"/>
</dbReference>
<dbReference type="PANTHER" id="PTHR31094:SF2">
    <property type="entry name" value="RIKEN CDNA 2310061I04 GENE"/>
    <property type="match status" value="1"/>
</dbReference>
<dbReference type="OrthoDB" id="5329385at2759"/>
<evidence type="ECO:0000313" key="2">
    <source>
        <dbReference type="Proteomes" id="UP000308768"/>
    </source>
</evidence>